<dbReference type="Proteomes" id="UP000186176">
    <property type="component" value="Unassembled WGS sequence"/>
</dbReference>
<dbReference type="Pfam" id="PF03179">
    <property type="entry name" value="V-ATPase_G"/>
    <property type="match status" value="1"/>
</dbReference>
<evidence type="ECO:0000256" key="1">
    <source>
        <dbReference type="ARBA" id="ARBA00010066"/>
    </source>
</evidence>
<dbReference type="GO" id="GO:0046961">
    <property type="term" value="F:proton-transporting ATPase activity, rotational mechanism"/>
    <property type="evidence" value="ECO:0007669"/>
    <property type="project" value="InterPro"/>
</dbReference>
<keyword evidence="2" id="KW-0813">Transport</keyword>
<dbReference type="EMBL" id="LRBP01000014">
    <property type="protein sequence ID" value="OII73668.1"/>
    <property type="molecule type" value="Genomic_DNA"/>
</dbReference>
<feature type="coiled-coil region" evidence="5">
    <location>
        <begin position="47"/>
        <end position="81"/>
    </location>
</feature>
<gene>
    <name evidence="6" type="ORF">cubi_03466</name>
</gene>
<evidence type="ECO:0000256" key="5">
    <source>
        <dbReference type="SAM" id="Coils"/>
    </source>
</evidence>
<comment type="similarity">
    <text evidence="1">Belongs to the V-ATPase G subunit family.</text>
</comment>
<dbReference type="GO" id="GO:0016471">
    <property type="term" value="C:vacuolar proton-transporting V-type ATPase complex"/>
    <property type="evidence" value="ECO:0007669"/>
    <property type="project" value="InterPro"/>
</dbReference>
<dbReference type="Gene3D" id="1.20.5.2950">
    <property type="match status" value="1"/>
</dbReference>
<keyword evidence="7" id="KW-1185">Reference proteome</keyword>
<name>A0A1J4MKX0_9CRYT</name>
<reference evidence="6 7" key="1">
    <citation type="submission" date="2016-10" db="EMBL/GenBank/DDBJ databases">
        <title>Reductive evolution of mitochondrial metabolism and differential evolution of invasion-related proteins in Cryptosporidium.</title>
        <authorList>
            <person name="Liu S."/>
            <person name="Roellig D.M."/>
            <person name="Guo Y."/>
            <person name="Li N."/>
            <person name="Frace M.A."/>
            <person name="Tang K."/>
            <person name="Zhang L."/>
            <person name="Feng Y."/>
            <person name="Xiao L."/>
        </authorList>
    </citation>
    <scope>NUCLEOTIDE SEQUENCE [LARGE SCALE GENOMIC DNA]</scope>
    <source>
        <strain evidence="6">39726</strain>
    </source>
</reference>
<dbReference type="RefSeq" id="XP_028874923.1">
    <property type="nucleotide sequence ID" value="XM_029020479.1"/>
</dbReference>
<protein>
    <submittedName>
        <fullName evidence="6">Uncharacterized protein</fullName>
    </submittedName>
</protein>
<keyword evidence="4" id="KW-0406">Ion transport</keyword>
<organism evidence="6 7">
    <name type="scientific">Cryptosporidium ubiquitum</name>
    <dbReference type="NCBI Taxonomy" id="857276"/>
    <lineage>
        <taxon>Eukaryota</taxon>
        <taxon>Sar</taxon>
        <taxon>Alveolata</taxon>
        <taxon>Apicomplexa</taxon>
        <taxon>Conoidasida</taxon>
        <taxon>Coccidia</taxon>
        <taxon>Eucoccidiorida</taxon>
        <taxon>Eimeriorina</taxon>
        <taxon>Cryptosporidiidae</taxon>
        <taxon>Cryptosporidium</taxon>
    </lineage>
</organism>
<proteinExistence type="inferred from homology"/>
<keyword evidence="3" id="KW-0375">Hydrogen ion transport</keyword>
<accession>A0A1J4MKX0</accession>
<sequence>MFDIFLCCSHSSFNEFSQEEKEEIRIECATEKVWQESSPKETFQNSINDLRRAEREALEIVEKAKKNRREYLRQAEAAAREIIKPYYDLADQEFKEIEISLNKELHIKSLENALDIQKDSDHMDEIELEERKNEVIEYIYSKISDVKLVLENPKFVKSQLERHKISKTHHKKHHIRNKFMSWRSRDDTEKKKKASKSKNKYKKISKEKVISFCVEKNDSSMSTIELDEDYSKIDNLYGASRVVNSFNTIHLN</sequence>
<dbReference type="OrthoDB" id="250802at2759"/>
<dbReference type="InterPro" id="IPR005124">
    <property type="entry name" value="V-ATPase_G"/>
</dbReference>
<dbReference type="VEuPathDB" id="CryptoDB:cubi_03466"/>
<comment type="caution">
    <text evidence="6">The sequence shown here is derived from an EMBL/GenBank/DDBJ whole genome shotgun (WGS) entry which is preliminary data.</text>
</comment>
<keyword evidence="5" id="KW-0175">Coiled coil</keyword>
<evidence type="ECO:0000256" key="4">
    <source>
        <dbReference type="ARBA" id="ARBA00023065"/>
    </source>
</evidence>
<evidence type="ECO:0000313" key="6">
    <source>
        <dbReference type="EMBL" id="OII73668.1"/>
    </source>
</evidence>
<evidence type="ECO:0000313" key="7">
    <source>
        <dbReference type="Proteomes" id="UP000186176"/>
    </source>
</evidence>
<evidence type="ECO:0000256" key="3">
    <source>
        <dbReference type="ARBA" id="ARBA00022781"/>
    </source>
</evidence>
<evidence type="ECO:0000256" key="2">
    <source>
        <dbReference type="ARBA" id="ARBA00022448"/>
    </source>
</evidence>
<dbReference type="AlphaFoldDB" id="A0A1J4MKX0"/>
<dbReference type="GeneID" id="39980258"/>